<dbReference type="EMBL" id="JAFNEN010000620">
    <property type="protein sequence ID" value="KAG8179540.1"/>
    <property type="molecule type" value="Genomic_DNA"/>
</dbReference>
<reference evidence="6 7" key="1">
    <citation type="journal article" date="2022" name="Nat. Ecol. Evol.">
        <title>A masculinizing supergene underlies an exaggerated male reproductive morph in a spider.</title>
        <authorList>
            <person name="Hendrickx F."/>
            <person name="De Corte Z."/>
            <person name="Sonet G."/>
            <person name="Van Belleghem S.M."/>
            <person name="Kostlbacher S."/>
            <person name="Vangestel C."/>
        </authorList>
    </citation>
    <scope>NUCLEOTIDE SEQUENCE [LARGE SCALE GENOMIC DNA]</scope>
    <source>
        <strain evidence="6">W744_W776</strain>
    </source>
</reference>
<comment type="similarity">
    <text evidence="3">Belongs to the MCRIP family.</text>
</comment>
<dbReference type="InterPro" id="IPR029428">
    <property type="entry name" value="MCRIP"/>
</dbReference>
<evidence type="ECO:0000313" key="6">
    <source>
        <dbReference type="EMBL" id="KAG8179540.1"/>
    </source>
</evidence>
<sequence length="141" mass="16447">MYTVSNRPYKLLANTRRGIAQKVDPLETSSGIREFVKCGTNVNMSMPRPVFHQVNGRKPQSPKAPQDIYPPQYNELIKYINDSWSGTQKEYELSKHSPDNKVPKVVYYQDDSDKSHLANFERFDLESFWGERFLKKIQQST</sequence>
<evidence type="ECO:0008006" key="8">
    <source>
        <dbReference type="Google" id="ProtNLM"/>
    </source>
</evidence>
<evidence type="ECO:0000256" key="1">
    <source>
        <dbReference type="ARBA" id="ARBA00004123"/>
    </source>
</evidence>
<comment type="caution">
    <text evidence="6">The sequence shown here is derived from an EMBL/GenBank/DDBJ whole genome shotgun (WGS) entry which is preliminary data.</text>
</comment>
<dbReference type="AlphaFoldDB" id="A0AAV6U7F9"/>
<evidence type="ECO:0000256" key="5">
    <source>
        <dbReference type="ARBA" id="ARBA00023242"/>
    </source>
</evidence>
<dbReference type="GO" id="GO:0005634">
    <property type="term" value="C:nucleus"/>
    <property type="evidence" value="ECO:0007669"/>
    <property type="project" value="UniProtKB-SubCell"/>
</dbReference>
<gene>
    <name evidence="6" type="ORF">JTE90_000941</name>
</gene>
<keyword evidence="7" id="KW-1185">Reference proteome</keyword>
<name>A0AAV6U7F9_9ARAC</name>
<keyword evidence="5" id="KW-0539">Nucleus</keyword>
<dbReference type="GO" id="GO:0010494">
    <property type="term" value="C:cytoplasmic stress granule"/>
    <property type="evidence" value="ECO:0007669"/>
    <property type="project" value="UniProtKB-SubCell"/>
</dbReference>
<evidence type="ECO:0000256" key="3">
    <source>
        <dbReference type="ARBA" id="ARBA00010821"/>
    </source>
</evidence>
<evidence type="ECO:0000256" key="4">
    <source>
        <dbReference type="ARBA" id="ARBA00022490"/>
    </source>
</evidence>
<accession>A0AAV6U7F9</accession>
<comment type="subcellular location">
    <subcellularLocation>
        <location evidence="2">Cytoplasm</location>
        <location evidence="2">Stress granule</location>
    </subcellularLocation>
    <subcellularLocation>
        <location evidence="1">Nucleus</location>
    </subcellularLocation>
</comment>
<proteinExistence type="inferred from homology"/>
<evidence type="ECO:0000256" key="2">
    <source>
        <dbReference type="ARBA" id="ARBA00004210"/>
    </source>
</evidence>
<dbReference type="Pfam" id="PF14799">
    <property type="entry name" value="FAM195"/>
    <property type="match status" value="1"/>
</dbReference>
<protein>
    <recommendedName>
        <fullName evidence="8">Protein FAM195A</fullName>
    </recommendedName>
</protein>
<organism evidence="6 7">
    <name type="scientific">Oedothorax gibbosus</name>
    <dbReference type="NCBI Taxonomy" id="931172"/>
    <lineage>
        <taxon>Eukaryota</taxon>
        <taxon>Metazoa</taxon>
        <taxon>Ecdysozoa</taxon>
        <taxon>Arthropoda</taxon>
        <taxon>Chelicerata</taxon>
        <taxon>Arachnida</taxon>
        <taxon>Araneae</taxon>
        <taxon>Araneomorphae</taxon>
        <taxon>Entelegynae</taxon>
        <taxon>Araneoidea</taxon>
        <taxon>Linyphiidae</taxon>
        <taxon>Erigoninae</taxon>
        <taxon>Oedothorax</taxon>
    </lineage>
</organism>
<keyword evidence="4" id="KW-0963">Cytoplasm</keyword>
<evidence type="ECO:0000313" key="7">
    <source>
        <dbReference type="Proteomes" id="UP000827092"/>
    </source>
</evidence>
<dbReference type="Proteomes" id="UP000827092">
    <property type="component" value="Unassembled WGS sequence"/>
</dbReference>